<name>A0A5Q0H4W8_SACSY</name>
<feature type="domain" description="PucR C-terminal helix-turn-helix" evidence="1">
    <location>
        <begin position="328"/>
        <end position="377"/>
    </location>
</feature>
<dbReference type="KEGG" id="ssyi:EKG83_28875"/>
<dbReference type="Pfam" id="PF13556">
    <property type="entry name" value="HTH_30"/>
    <property type="match status" value="1"/>
</dbReference>
<evidence type="ECO:0000259" key="1">
    <source>
        <dbReference type="Pfam" id="PF13556"/>
    </source>
</evidence>
<evidence type="ECO:0000259" key="2">
    <source>
        <dbReference type="Pfam" id="PF14361"/>
    </source>
</evidence>
<dbReference type="PANTHER" id="PTHR33744:SF7">
    <property type="entry name" value="PUCR FAMILY TRANSCRIPTIONAL REGULATOR"/>
    <property type="match status" value="1"/>
</dbReference>
<dbReference type="InterPro" id="IPR025736">
    <property type="entry name" value="PucR_C-HTH_dom"/>
</dbReference>
<dbReference type="EMBL" id="CP034550">
    <property type="protein sequence ID" value="QFZ20870.1"/>
    <property type="molecule type" value="Genomic_DNA"/>
</dbReference>
<reference evidence="4" key="1">
    <citation type="journal article" date="2021" name="Curr. Microbiol.">
        <title>Complete genome of nocamycin-producing strain Saccharothrix syringae NRRL B-16468 reveals the biosynthetic potential for secondary metabolites.</title>
        <authorList>
            <person name="Mo X."/>
            <person name="Yang S."/>
        </authorList>
    </citation>
    <scope>NUCLEOTIDE SEQUENCE [LARGE SCALE GENOMIC DNA]</scope>
    <source>
        <strain evidence="4">ATCC 51364 / DSM 43886 / JCM 6844 / KCTC 9398 / NBRC 14523 / NRRL B-16468 / INA 2240</strain>
    </source>
</reference>
<dbReference type="Gene3D" id="1.10.10.2840">
    <property type="entry name" value="PucR C-terminal helix-turn-helix domain"/>
    <property type="match status" value="1"/>
</dbReference>
<dbReference type="RefSeq" id="WP_033433883.1">
    <property type="nucleotide sequence ID" value="NZ_CP034550.1"/>
</dbReference>
<gene>
    <name evidence="3" type="ORF">EKG83_28875</name>
</gene>
<organism evidence="3 4">
    <name type="scientific">Saccharothrix syringae</name>
    <name type="common">Nocardiopsis syringae</name>
    <dbReference type="NCBI Taxonomy" id="103733"/>
    <lineage>
        <taxon>Bacteria</taxon>
        <taxon>Bacillati</taxon>
        <taxon>Actinomycetota</taxon>
        <taxon>Actinomycetes</taxon>
        <taxon>Pseudonocardiales</taxon>
        <taxon>Pseudonocardiaceae</taxon>
        <taxon>Saccharothrix</taxon>
    </lineage>
</organism>
<dbReference type="Pfam" id="PF14361">
    <property type="entry name" value="RsbRD_N"/>
    <property type="match status" value="1"/>
</dbReference>
<dbReference type="PANTHER" id="PTHR33744">
    <property type="entry name" value="CARBOHYDRATE DIACID REGULATOR"/>
    <property type="match status" value="1"/>
</dbReference>
<protein>
    <submittedName>
        <fullName evidence="3">PucR family transcriptional regulator</fullName>
    </submittedName>
</protein>
<dbReference type="InterPro" id="IPR042070">
    <property type="entry name" value="PucR_C-HTH_sf"/>
</dbReference>
<feature type="domain" description="RsbT co-antagonist protein RsbRD N-terminal" evidence="2">
    <location>
        <begin position="16"/>
        <end position="151"/>
    </location>
</feature>
<keyword evidence="4" id="KW-1185">Reference proteome</keyword>
<dbReference type="InterPro" id="IPR025751">
    <property type="entry name" value="RsbRD_N_dom"/>
</dbReference>
<dbReference type="InterPro" id="IPR051448">
    <property type="entry name" value="CdaR-like_regulators"/>
</dbReference>
<accession>A0A5Q0H4W8</accession>
<evidence type="ECO:0000313" key="4">
    <source>
        <dbReference type="Proteomes" id="UP000325787"/>
    </source>
</evidence>
<evidence type="ECO:0000313" key="3">
    <source>
        <dbReference type="EMBL" id="QFZ20870.1"/>
    </source>
</evidence>
<dbReference type="Proteomes" id="UP000325787">
    <property type="component" value="Chromosome"/>
</dbReference>
<dbReference type="AlphaFoldDB" id="A0A5Q0H4W8"/>
<proteinExistence type="predicted"/>
<sequence length="393" mass="42883">MRGLFVALEQQAEANARDEVAAYRRELPEYRAVAADPGAKAAMLDHAVWLRRRAAALAPDARPLTEQDRARITSIGRLRGAQGVSLTSARRAVVLHCTLVLHEIHTAAGPNDLADLLGLTRWFGAQGEVGTSAYFSGFLEGQKRSLGVTDRVQQLARMLLADDAMARHVVASLGMPPLEHCTVVVIRVPEATGGPPARDDAVEHLFKRYRVPMSWTGPAEFVALVPGGGTGSPWLPVTADEQALALVRDFATLVDRPCAVGWAAGRVPRLAEAAGLARQAARVAPVQAAPRRMHGVADVFVEVAVAHLPHVERWLREVARRLATGPDLISTLDCYYRNDFNRQRTAESLCIHPRTLDHRLHRTRELTDIDPRSSQGVRILGTAIARTLADAWD</sequence>